<dbReference type="GO" id="GO:0008270">
    <property type="term" value="F:zinc ion binding"/>
    <property type="evidence" value="ECO:0007669"/>
    <property type="project" value="UniProtKB-KW"/>
</dbReference>
<dbReference type="InterPro" id="IPR001841">
    <property type="entry name" value="Znf_RING"/>
</dbReference>
<keyword evidence="4" id="KW-0862">Zinc</keyword>
<dbReference type="PROSITE" id="PS50089">
    <property type="entry name" value="ZF_RING_2"/>
    <property type="match status" value="1"/>
</dbReference>
<name>A0A914AB93_PATMI</name>
<sequence length="745" mass="83315">MEKQVESAAMVLSKISRSHLECSICHEKYQAPKLLDCLHSFCERCLVAYKKSTAKSSDMMPCPVCRKETKLSSDGIPGLRTNFHLMGMVDDFTLQEKLTQQKSFKLLCELCQDQPKAEFRCMDCPFFLCVNCREVHRRIAATTHHDVLALDALRSGTVSLRSKVKDEPPCEKHRGEKMRFYCETCKELICRDCTVVEHRESEHKFTTVHDAASRFRKATQERIVKVKESLTAHKETQVEMTKMADQLNKTDSLSHQQVIDQANEEGSKIAERESNIRKDLSRRKKFRLKTLQINGISFTKSRPQESKSTESSSTAEENMQKYSQSLEDKFAKVDKALVTLGQNVETLIKTDQDMHSVIDSLNEEALKDANDDRSKAAASKDKLSSQIQSTYDLRQQVIKELAKMTDAQIQRLSHALDTASDVVKSASDVDFLNLHSVIDSDLQNLLEESPANLHPGYPKIEFKSSDDTGLGELVVGATWKWEKDMSSAGNYLVRNFCAFTSGSKVLVRTDGGLCVWDTTNSSKTGQGVSGERIAMFPDNAFVSMDSSYVRLYDLNSSSPKSQFNLPSTIKQDGSDNDTTLGQPISIAHYKDKLLVIGYTNWQGVLVHDSSDGKVIHQLPISIKPDFLTSTSHGRMLVAARSPAVIEVIDSRGDAVVTIHPTVEGVPEGKQVGCVGMCRDKRDTIYVALLIDGESKVHVHQYSPYANFLGCSILDISPPVCGIAVTEEDRLVLAENYKMKVYETKD</sequence>
<dbReference type="AlphaFoldDB" id="A0A914AB93"/>
<evidence type="ECO:0000256" key="6">
    <source>
        <dbReference type="SAM" id="MobiDB-lite"/>
    </source>
</evidence>
<organism evidence="9 10">
    <name type="scientific">Patiria miniata</name>
    <name type="common">Bat star</name>
    <name type="synonym">Asterina miniata</name>
    <dbReference type="NCBI Taxonomy" id="46514"/>
    <lineage>
        <taxon>Eukaryota</taxon>
        <taxon>Metazoa</taxon>
        <taxon>Echinodermata</taxon>
        <taxon>Eleutherozoa</taxon>
        <taxon>Asterozoa</taxon>
        <taxon>Asteroidea</taxon>
        <taxon>Valvatacea</taxon>
        <taxon>Valvatida</taxon>
        <taxon>Asterinidae</taxon>
        <taxon>Patiria</taxon>
    </lineage>
</organism>
<evidence type="ECO:0000259" key="7">
    <source>
        <dbReference type="PROSITE" id="PS50089"/>
    </source>
</evidence>
<feature type="region of interest" description="Disordered" evidence="6">
    <location>
        <begin position="297"/>
        <end position="321"/>
    </location>
</feature>
<evidence type="ECO:0000256" key="5">
    <source>
        <dbReference type="PROSITE-ProRule" id="PRU00024"/>
    </source>
</evidence>
<keyword evidence="1" id="KW-0597">Phosphoprotein</keyword>
<dbReference type="PANTHER" id="PTHR25462:SF296">
    <property type="entry name" value="MEIOTIC P26, ISOFORM F"/>
    <property type="match status" value="1"/>
</dbReference>
<dbReference type="PROSITE" id="PS00518">
    <property type="entry name" value="ZF_RING_1"/>
    <property type="match status" value="1"/>
</dbReference>
<dbReference type="InterPro" id="IPR017907">
    <property type="entry name" value="Znf_RING_CS"/>
</dbReference>
<keyword evidence="3 5" id="KW-0863">Zinc-finger</keyword>
<dbReference type="SUPFAM" id="SSF57850">
    <property type="entry name" value="RING/U-box"/>
    <property type="match status" value="1"/>
</dbReference>
<reference evidence="9" key="1">
    <citation type="submission" date="2022-11" db="UniProtKB">
        <authorList>
            <consortium name="EnsemblMetazoa"/>
        </authorList>
    </citation>
    <scope>IDENTIFICATION</scope>
</reference>
<dbReference type="SMART" id="SM00336">
    <property type="entry name" value="BBOX"/>
    <property type="match status" value="2"/>
</dbReference>
<accession>A0A914AB93</accession>
<dbReference type="SUPFAM" id="SSF63829">
    <property type="entry name" value="Calcium-dependent phosphotriesterase"/>
    <property type="match status" value="1"/>
</dbReference>
<keyword evidence="10" id="KW-1185">Reference proteome</keyword>
<keyword evidence="2" id="KW-0479">Metal-binding</keyword>
<evidence type="ECO:0000256" key="3">
    <source>
        <dbReference type="ARBA" id="ARBA00022771"/>
    </source>
</evidence>
<evidence type="ECO:0000256" key="1">
    <source>
        <dbReference type="ARBA" id="ARBA00022553"/>
    </source>
</evidence>
<evidence type="ECO:0000313" key="9">
    <source>
        <dbReference type="EnsemblMetazoa" id="XP_038061018.1"/>
    </source>
</evidence>
<dbReference type="Gene3D" id="3.30.40.10">
    <property type="entry name" value="Zinc/RING finger domain, C3HC4 (zinc finger)"/>
    <property type="match status" value="1"/>
</dbReference>
<feature type="domain" description="RING-type" evidence="7">
    <location>
        <begin position="22"/>
        <end position="66"/>
    </location>
</feature>
<dbReference type="Pfam" id="PF13445">
    <property type="entry name" value="zf-RING_UBOX"/>
    <property type="match status" value="1"/>
</dbReference>
<dbReference type="RefSeq" id="XP_038061018.1">
    <property type="nucleotide sequence ID" value="XM_038205090.1"/>
</dbReference>
<dbReference type="SUPFAM" id="SSF57845">
    <property type="entry name" value="B-box zinc-binding domain"/>
    <property type="match status" value="1"/>
</dbReference>
<dbReference type="InterPro" id="IPR000315">
    <property type="entry name" value="Znf_B-box"/>
</dbReference>
<dbReference type="InterPro" id="IPR013083">
    <property type="entry name" value="Znf_RING/FYVE/PHD"/>
</dbReference>
<dbReference type="InterPro" id="IPR011042">
    <property type="entry name" value="6-blade_b-propeller_TolB-like"/>
</dbReference>
<evidence type="ECO:0000256" key="2">
    <source>
        <dbReference type="ARBA" id="ARBA00022723"/>
    </source>
</evidence>
<dbReference type="Proteomes" id="UP000887568">
    <property type="component" value="Unplaced"/>
</dbReference>
<dbReference type="InterPro" id="IPR027370">
    <property type="entry name" value="Znf-RING_euk"/>
</dbReference>
<dbReference type="EnsemblMetazoa" id="XM_038205090.1">
    <property type="protein sequence ID" value="XP_038061018.1"/>
    <property type="gene ID" value="LOC119731818"/>
</dbReference>
<feature type="domain" description="B box-type" evidence="8">
    <location>
        <begin position="165"/>
        <end position="208"/>
    </location>
</feature>
<dbReference type="InterPro" id="IPR047153">
    <property type="entry name" value="TRIM45/56/19-like"/>
</dbReference>
<dbReference type="SMART" id="SM00184">
    <property type="entry name" value="RING"/>
    <property type="match status" value="2"/>
</dbReference>
<evidence type="ECO:0000259" key="8">
    <source>
        <dbReference type="PROSITE" id="PS50119"/>
    </source>
</evidence>
<feature type="domain" description="B box-type" evidence="8">
    <location>
        <begin position="103"/>
        <end position="150"/>
    </location>
</feature>
<dbReference type="OMA" id="MDCPFFL"/>
<proteinExistence type="predicted"/>
<dbReference type="Gene3D" id="2.120.10.30">
    <property type="entry name" value="TolB, C-terminal domain"/>
    <property type="match status" value="1"/>
</dbReference>
<evidence type="ECO:0000313" key="10">
    <source>
        <dbReference type="Proteomes" id="UP000887568"/>
    </source>
</evidence>
<protein>
    <submittedName>
        <fullName evidence="9">Uncharacterized protein</fullName>
    </submittedName>
</protein>
<dbReference type="GeneID" id="119731818"/>
<dbReference type="Pfam" id="PF00643">
    <property type="entry name" value="zf-B_box"/>
    <property type="match status" value="1"/>
</dbReference>
<dbReference type="CDD" id="cd19757">
    <property type="entry name" value="Bbox1"/>
    <property type="match status" value="1"/>
</dbReference>
<evidence type="ECO:0000256" key="4">
    <source>
        <dbReference type="ARBA" id="ARBA00022833"/>
    </source>
</evidence>
<dbReference type="PROSITE" id="PS50119">
    <property type="entry name" value="ZF_BBOX"/>
    <property type="match status" value="2"/>
</dbReference>
<dbReference type="PANTHER" id="PTHR25462">
    <property type="entry name" value="BONUS, ISOFORM C-RELATED"/>
    <property type="match status" value="1"/>
</dbReference>
<dbReference type="Gene3D" id="3.30.160.60">
    <property type="entry name" value="Classic Zinc Finger"/>
    <property type="match status" value="1"/>
</dbReference>
<dbReference type="OrthoDB" id="264520at2759"/>